<sequence length="266" mass="30449">MKNFYLFFILVFIFSSDIFSQDNTSGRITYELVIDYNLEEFTKSIVQTRPQMKAFFDRLPKKGKSFYDLSFNENGSFYEESLSENEPPPRHMQWILGRMSYGKPPKAEIKKVFTDVKKNKKIETYEFMTRNFMVESDLTNFSWKINNKMKKVGDYVCLGAEIKEGDDHIIAWFTSQIPISIGPLLYRGLPGAILAIEKNEKIIILAKNIDLTNLDGVLKPEAGKKYTKEKFGRVIAEKTEEFLKTQTDGSSGATGGGGGRHGRIRN</sequence>
<gene>
    <name evidence="2" type="ORF">METZ01_LOCUS4807</name>
</gene>
<accession>A0A381NEJ0</accession>
<dbReference type="EMBL" id="UINC01000248">
    <property type="protein sequence ID" value="SUZ51953.1"/>
    <property type="molecule type" value="Genomic_DNA"/>
</dbReference>
<reference evidence="2" key="1">
    <citation type="submission" date="2018-05" db="EMBL/GenBank/DDBJ databases">
        <authorList>
            <person name="Lanie J.A."/>
            <person name="Ng W.-L."/>
            <person name="Kazmierczak K.M."/>
            <person name="Andrzejewski T.M."/>
            <person name="Davidsen T.M."/>
            <person name="Wayne K.J."/>
            <person name="Tettelin H."/>
            <person name="Glass J.I."/>
            <person name="Rusch D."/>
            <person name="Podicherti R."/>
            <person name="Tsui H.-C.T."/>
            <person name="Winkler M.E."/>
        </authorList>
    </citation>
    <scope>NUCLEOTIDE SEQUENCE</scope>
</reference>
<dbReference type="AlphaFoldDB" id="A0A381NEJ0"/>
<evidence type="ECO:0000256" key="1">
    <source>
        <dbReference type="SAM" id="MobiDB-lite"/>
    </source>
</evidence>
<dbReference type="InterPro" id="IPR005901">
    <property type="entry name" value="GLPGLI"/>
</dbReference>
<evidence type="ECO:0008006" key="3">
    <source>
        <dbReference type="Google" id="ProtNLM"/>
    </source>
</evidence>
<evidence type="ECO:0000313" key="2">
    <source>
        <dbReference type="EMBL" id="SUZ51953.1"/>
    </source>
</evidence>
<name>A0A381NEJ0_9ZZZZ</name>
<protein>
    <recommendedName>
        <fullName evidence="3">GLPGLI family protein</fullName>
    </recommendedName>
</protein>
<dbReference type="NCBIfam" id="TIGR01200">
    <property type="entry name" value="GLPGLI"/>
    <property type="match status" value="1"/>
</dbReference>
<feature type="region of interest" description="Disordered" evidence="1">
    <location>
        <begin position="244"/>
        <end position="266"/>
    </location>
</feature>
<dbReference type="Pfam" id="PF09697">
    <property type="entry name" value="Porph_ging"/>
    <property type="match status" value="1"/>
</dbReference>
<proteinExistence type="predicted"/>
<organism evidence="2">
    <name type="scientific">marine metagenome</name>
    <dbReference type="NCBI Taxonomy" id="408172"/>
    <lineage>
        <taxon>unclassified sequences</taxon>
        <taxon>metagenomes</taxon>
        <taxon>ecological metagenomes</taxon>
    </lineage>
</organism>